<evidence type="ECO:0000259" key="8">
    <source>
        <dbReference type="PROSITE" id="PS50928"/>
    </source>
</evidence>
<keyword evidence="6 7" id="KW-0472">Membrane</keyword>
<feature type="transmembrane region" description="Helical" evidence="7">
    <location>
        <begin position="177"/>
        <end position="201"/>
    </location>
</feature>
<feature type="transmembrane region" description="Helical" evidence="7">
    <location>
        <begin position="222"/>
        <end position="246"/>
    </location>
</feature>
<dbReference type="Gene3D" id="1.10.3720.10">
    <property type="entry name" value="MetI-like"/>
    <property type="match status" value="1"/>
</dbReference>
<gene>
    <name evidence="9" type="ORF">H7C18_24215</name>
</gene>
<keyword evidence="10" id="KW-1185">Reference proteome</keyword>
<keyword evidence="3" id="KW-1003">Cell membrane</keyword>
<proteinExistence type="inferred from homology"/>
<keyword evidence="2 7" id="KW-0813">Transport</keyword>
<dbReference type="SUPFAM" id="SSF161098">
    <property type="entry name" value="MetI-like"/>
    <property type="match status" value="1"/>
</dbReference>
<keyword evidence="4 7" id="KW-0812">Transmembrane</keyword>
<evidence type="ECO:0000313" key="9">
    <source>
        <dbReference type="EMBL" id="MBB6734030.1"/>
    </source>
</evidence>
<evidence type="ECO:0000256" key="1">
    <source>
        <dbReference type="ARBA" id="ARBA00004651"/>
    </source>
</evidence>
<feature type="transmembrane region" description="Helical" evidence="7">
    <location>
        <begin position="91"/>
        <end position="111"/>
    </location>
</feature>
<evidence type="ECO:0000313" key="10">
    <source>
        <dbReference type="Proteomes" id="UP000564644"/>
    </source>
</evidence>
<feature type="transmembrane region" description="Helical" evidence="7">
    <location>
        <begin position="283"/>
        <end position="307"/>
    </location>
</feature>
<dbReference type="PANTHER" id="PTHR43227:SF11">
    <property type="entry name" value="BLL4140 PROTEIN"/>
    <property type="match status" value="1"/>
</dbReference>
<dbReference type="PANTHER" id="PTHR43227">
    <property type="entry name" value="BLL4140 PROTEIN"/>
    <property type="match status" value="1"/>
</dbReference>
<dbReference type="InterPro" id="IPR035906">
    <property type="entry name" value="MetI-like_sf"/>
</dbReference>
<evidence type="ECO:0000256" key="3">
    <source>
        <dbReference type="ARBA" id="ARBA00022475"/>
    </source>
</evidence>
<organism evidence="9 10">
    <name type="scientific">Cohnella zeiphila</name>
    <dbReference type="NCBI Taxonomy" id="2761120"/>
    <lineage>
        <taxon>Bacteria</taxon>
        <taxon>Bacillati</taxon>
        <taxon>Bacillota</taxon>
        <taxon>Bacilli</taxon>
        <taxon>Bacillales</taxon>
        <taxon>Paenibacillaceae</taxon>
        <taxon>Cohnella</taxon>
    </lineage>
</organism>
<dbReference type="GO" id="GO:0055085">
    <property type="term" value="P:transmembrane transport"/>
    <property type="evidence" value="ECO:0007669"/>
    <property type="project" value="InterPro"/>
</dbReference>
<sequence length="317" mass="35137">MDTGISTSVPERTRRGINPKTKHKLKLFALMTPFMALLIAFNYVPLFGWVYAFFNYIPGAPLSQMEFAGLSYFKTIFAGGSELIPVLRNTLVLGFLIVITIPVPAIFAILLNEMRSKTLSKIVQTVSTLPYFLSYVLIFAVMFFLFSNDSGLVNTLLHRFRPDSPSVNPMASSTWAWGFQTLLHLIKTSGFNAIIYIAAIAGIDREQYDAAEVDGAGRFQRIWHVTVPGIVPTLFVLLVLSIANVLTASGFDQYYVFTNPLVADKIDVIDTYSYTIGITQNNYAFATAIGMSKSLVSILILFAANFLSKIVRGTSLF</sequence>
<dbReference type="Proteomes" id="UP000564644">
    <property type="component" value="Unassembled WGS sequence"/>
</dbReference>
<reference evidence="9 10" key="1">
    <citation type="submission" date="2020-08" db="EMBL/GenBank/DDBJ databases">
        <title>Cohnella phylogeny.</title>
        <authorList>
            <person name="Dunlap C."/>
        </authorList>
    </citation>
    <scope>NUCLEOTIDE SEQUENCE [LARGE SCALE GENOMIC DNA]</scope>
    <source>
        <strain evidence="9 10">CBP 2801</strain>
    </source>
</reference>
<evidence type="ECO:0000256" key="7">
    <source>
        <dbReference type="RuleBase" id="RU363032"/>
    </source>
</evidence>
<dbReference type="EMBL" id="JACJVO010000032">
    <property type="protein sequence ID" value="MBB6734030.1"/>
    <property type="molecule type" value="Genomic_DNA"/>
</dbReference>
<accession>A0A7X0SPZ7</accession>
<evidence type="ECO:0000256" key="6">
    <source>
        <dbReference type="ARBA" id="ARBA00023136"/>
    </source>
</evidence>
<dbReference type="InterPro" id="IPR050809">
    <property type="entry name" value="UgpAE/MalFG_permease"/>
</dbReference>
<comment type="subcellular location">
    <subcellularLocation>
        <location evidence="1 7">Cell membrane</location>
        <topology evidence="1 7">Multi-pass membrane protein</topology>
    </subcellularLocation>
</comment>
<dbReference type="CDD" id="cd06261">
    <property type="entry name" value="TM_PBP2"/>
    <property type="match status" value="1"/>
</dbReference>
<feature type="transmembrane region" description="Helical" evidence="7">
    <location>
        <begin position="132"/>
        <end position="157"/>
    </location>
</feature>
<dbReference type="Pfam" id="PF00528">
    <property type="entry name" value="BPD_transp_1"/>
    <property type="match status" value="1"/>
</dbReference>
<evidence type="ECO:0000256" key="5">
    <source>
        <dbReference type="ARBA" id="ARBA00022989"/>
    </source>
</evidence>
<dbReference type="InterPro" id="IPR000515">
    <property type="entry name" value="MetI-like"/>
</dbReference>
<feature type="transmembrane region" description="Helical" evidence="7">
    <location>
        <begin position="27"/>
        <end position="54"/>
    </location>
</feature>
<dbReference type="AlphaFoldDB" id="A0A7X0SPZ7"/>
<dbReference type="PROSITE" id="PS50928">
    <property type="entry name" value="ABC_TM1"/>
    <property type="match status" value="1"/>
</dbReference>
<dbReference type="GO" id="GO:0005886">
    <property type="term" value="C:plasma membrane"/>
    <property type="evidence" value="ECO:0007669"/>
    <property type="project" value="UniProtKB-SubCell"/>
</dbReference>
<name>A0A7X0SPZ7_9BACL</name>
<keyword evidence="5 7" id="KW-1133">Transmembrane helix</keyword>
<feature type="domain" description="ABC transmembrane type-1" evidence="8">
    <location>
        <begin position="86"/>
        <end position="308"/>
    </location>
</feature>
<protein>
    <submittedName>
        <fullName evidence="9">Sugar ABC transporter permease</fullName>
    </submittedName>
</protein>
<evidence type="ECO:0000256" key="4">
    <source>
        <dbReference type="ARBA" id="ARBA00022692"/>
    </source>
</evidence>
<comment type="similarity">
    <text evidence="7">Belongs to the binding-protein-dependent transport system permease family.</text>
</comment>
<evidence type="ECO:0000256" key="2">
    <source>
        <dbReference type="ARBA" id="ARBA00022448"/>
    </source>
</evidence>
<comment type="caution">
    <text evidence="9">The sequence shown here is derived from an EMBL/GenBank/DDBJ whole genome shotgun (WGS) entry which is preliminary data.</text>
</comment>